<sequence length="88" mass="9683">MGSNVNVTMSEAELGEFIKALDNCKGQVFLVTDEGDRINMKSQLCRMIGIHHIIAGGKFSGGKLECENPEDASLLFRFNLYGSVDENK</sequence>
<dbReference type="EMBL" id="JACRSN010000001">
    <property type="protein sequence ID" value="MBC8532508.1"/>
    <property type="molecule type" value="Genomic_DNA"/>
</dbReference>
<accession>A0A926D6A9</accession>
<dbReference type="AlphaFoldDB" id="A0A926D6A9"/>
<gene>
    <name evidence="1" type="ORF">IAG03_00535</name>
</gene>
<keyword evidence="2" id="KW-1185">Reference proteome</keyword>
<evidence type="ECO:0000313" key="2">
    <source>
        <dbReference type="Proteomes" id="UP000651482"/>
    </source>
</evidence>
<comment type="caution">
    <text evidence="1">The sequence shown here is derived from an EMBL/GenBank/DDBJ whole genome shotgun (WGS) entry which is preliminary data.</text>
</comment>
<dbReference type="Proteomes" id="UP000651482">
    <property type="component" value="Unassembled WGS sequence"/>
</dbReference>
<proteinExistence type="predicted"/>
<evidence type="ECO:0000313" key="1">
    <source>
        <dbReference type="EMBL" id="MBC8532508.1"/>
    </source>
</evidence>
<organism evidence="1 2">
    <name type="scientific">Yeguia hominis</name>
    <dbReference type="NCBI Taxonomy" id="2763662"/>
    <lineage>
        <taxon>Bacteria</taxon>
        <taxon>Bacillati</taxon>
        <taxon>Bacillota</taxon>
        <taxon>Clostridia</taxon>
        <taxon>Eubacteriales</taxon>
        <taxon>Yeguiaceae</taxon>
        <taxon>Yeguia</taxon>
    </lineage>
</organism>
<name>A0A926D6A9_9FIRM</name>
<protein>
    <submittedName>
        <fullName evidence="1">Uncharacterized protein</fullName>
    </submittedName>
</protein>
<reference evidence="1" key="1">
    <citation type="submission" date="2020-08" db="EMBL/GenBank/DDBJ databases">
        <title>Genome public.</title>
        <authorList>
            <person name="Liu C."/>
            <person name="Sun Q."/>
        </authorList>
    </citation>
    <scope>NUCLEOTIDE SEQUENCE</scope>
    <source>
        <strain evidence="1">NSJ-40</strain>
    </source>
</reference>